<feature type="transmembrane region" description="Helical" evidence="2">
    <location>
        <begin position="494"/>
        <end position="514"/>
    </location>
</feature>
<dbReference type="PANTHER" id="PTHR48057">
    <property type="entry name" value="LEUCINE-RICH REPEAT SERINE/THREONINE-PROTEIN KINASE 1"/>
    <property type="match status" value="1"/>
</dbReference>
<reference evidence="4" key="1">
    <citation type="submission" date="2015-09" db="EMBL/GenBank/DDBJ databases">
        <authorList>
            <consortium name="Pathogen Informatics"/>
        </authorList>
    </citation>
    <scope>NUCLEOTIDE SEQUENCE [LARGE SCALE GENOMIC DNA]</scope>
    <source>
        <strain evidence="4">Lake Konstanz</strain>
    </source>
</reference>
<evidence type="ECO:0000256" key="1">
    <source>
        <dbReference type="ARBA" id="ARBA00022737"/>
    </source>
</evidence>
<feature type="transmembrane region" description="Helical" evidence="2">
    <location>
        <begin position="752"/>
        <end position="778"/>
    </location>
</feature>
<gene>
    <name evidence="3" type="ORF">BSAL_39805</name>
</gene>
<dbReference type="Pfam" id="PF00560">
    <property type="entry name" value="LRR_1"/>
    <property type="match status" value="5"/>
</dbReference>
<feature type="transmembrane region" description="Helical" evidence="2">
    <location>
        <begin position="535"/>
        <end position="564"/>
    </location>
</feature>
<dbReference type="InterPro" id="IPR001611">
    <property type="entry name" value="Leu-rich_rpt"/>
</dbReference>
<proteinExistence type="predicted"/>
<keyword evidence="2" id="KW-0812">Transmembrane</keyword>
<dbReference type="SUPFAM" id="SSF52047">
    <property type="entry name" value="RNI-like"/>
    <property type="match status" value="1"/>
</dbReference>
<dbReference type="InterPro" id="IPR052595">
    <property type="entry name" value="LRRC69/RLP"/>
</dbReference>
<evidence type="ECO:0000313" key="3">
    <source>
        <dbReference type="EMBL" id="CUG92915.1"/>
    </source>
</evidence>
<organism evidence="3 4">
    <name type="scientific">Bodo saltans</name>
    <name type="common">Flagellated protozoan</name>
    <dbReference type="NCBI Taxonomy" id="75058"/>
    <lineage>
        <taxon>Eukaryota</taxon>
        <taxon>Discoba</taxon>
        <taxon>Euglenozoa</taxon>
        <taxon>Kinetoplastea</taxon>
        <taxon>Metakinetoplastina</taxon>
        <taxon>Eubodonida</taxon>
        <taxon>Bodonidae</taxon>
        <taxon>Bodo</taxon>
    </lineage>
</organism>
<feature type="transmembrane region" description="Helical" evidence="2">
    <location>
        <begin position="698"/>
        <end position="716"/>
    </location>
</feature>
<dbReference type="EMBL" id="CYKH01002093">
    <property type="protein sequence ID" value="CUG92915.1"/>
    <property type="molecule type" value="Genomic_DNA"/>
</dbReference>
<dbReference type="VEuPathDB" id="TriTrypDB:BSAL_39805"/>
<keyword evidence="2" id="KW-1133">Transmembrane helix</keyword>
<sequence>MSKLQWLTINSNRLSGPLPESWGTMTKFTRLTIFSNSLNGTLPASWDTMSGLQTLTMSNNSLSGTLPPSWGNMPILQTLSLDSNSLNGTLPDSWATMPKLQALNIDSNSLGGTLPSSWGTMPSLATLSLNVNSLSGTLPASWNSISLTALSLGSNIFNGTLPASWSSMFRLTSLALNFNDLNGTLPASWNSMWDLQTLYLNSNSLSGTLPASWDSMFSLASLALNFNSLNGTLPASWSTMSRLTTLSLASNSLSGSLPASWGGMSRLQTLDISSNALEGTIPAQWSQMGYQMVSANQSLRVRLNLSVSFLNGSVPASFAQNNGSKPCLNIFSTHISSKFSSRNVWNCNWSSFYNIAVPTSSHTLSPPASFSTTADRSDAEISTTNVTSSSSSISATVPLVVGIRSPPAITVKSLAQIASGVGAALAVIAAAPSNGFAINRLATLSNLGDCSDAVRQTVEGVMTDGIPTLLDAPLQLSFGDEFGASQRGSVLGNLLVLIIVGFVSVGAVVVHRCVNGIRPRAILSHRGLFLKSAATLRLPGSMVISVVLLLDVLVTSSVLLVSYGVHVSDAVLGVAALLVVSVVFFGTCFVLDPRTLSFQAVALHVRQIAICDKLVPTQSVRVRIAALWDHITSPSNEWETRKLQRKGNPLFVEHYGHLFEGCRGGRHWWILVEASTTIIVSMLRSVVPETEAACVTRAWIALALVSVVLVALIAAWPMNTHVETGASIALSGAQVVVIACAIGGVGDVADVIGLTVSISSAALALLPIALWMTSFLSWECRNKKTPHSVVPCEMRPLSLTQMLHKIKSTHSVVSNCSELDTTTVALRVIIELICDLSHFE</sequence>
<dbReference type="AlphaFoldDB" id="A0A0S4JN05"/>
<feature type="transmembrane region" description="Helical" evidence="2">
    <location>
        <begin position="728"/>
        <end position="746"/>
    </location>
</feature>
<dbReference type="FunFam" id="3.80.10.10:FF:000383">
    <property type="entry name" value="Leucine-rich repeat receptor protein kinase EMS1"/>
    <property type="match status" value="1"/>
</dbReference>
<feature type="transmembrane region" description="Helical" evidence="2">
    <location>
        <begin position="570"/>
        <end position="591"/>
    </location>
</feature>
<keyword evidence="4" id="KW-1185">Reference proteome</keyword>
<keyword evidence="1" id="KW-0677">Repeat</keyword>
<dbReference type="Gene3D" id="3.80.10.10">
    <property type="entry name" value="Ribonuclease Inhibitor"/>
    <property type="match status" value="2"/>
</dbReference>
<accession>A0A0S4JN05</accession>
<dbReference type="Pfam" id="PF13855">
    <property type="entry name" value="LRR_8"/>
    <property type="match status" value="1"/>
</dbReference>
<dbReference type="InterPro" id="IPR032675">
    <property type="entry name" value="LRR_dom_sf"/>
</dbReference>
<dbReference type="OrthoDB" id="1728874at2759"/>
<dbReference type="Proteomes" id="UP000051952">
    <property type="component" value="Unassembled WGS sequence"/>
</dbReference>
<protein>
    <submittedName>
        <fullName evidence="3">GP46-like surface antigen, putative</fullName>
    </submittedName>
</protein>
<name>A0A0S4JN05_BODSA</name>
<evidence type="ECO:0000256" key="2">
    <source>
        <dbReference type="SAM" id="Phobius"/>
    </source>
</evidence>
<keyword evidence="2" id="KW-0472">Membrane</keyword>
<evidence type="ECO:0000313" key="4">
    <source>
        <dbReference type="Proteomes" id="UP000051952"/>
    </source>
</evidence>